<sequence>MLVECASALVTWRVESTASEDLEDTRSSEDKMVTSCQCFLQSTCSTIIFNMANRLLPGQHFVASVAGKENLSIPIVTWPPLIYPPPPALVKVLLGRVSPPKFTVDLALRRDNTYVVMVEDKGTRV</sequence>
<dbReference type="Proteomes" id="UP000054217">
    <property type="component" value="Unassembled WGS sequence"/>
</dbReference>
<reference evidence="2" key="2">
    <citation type="submission" date="2015-01" db="EMBL/GenBank/DDBJ databases">
        <title>Evolutionary Origins and Diversification of the Mycorrhizal Mutualists.</title>
        <authorList>
            <consortium name="DOE Joint Genome Institute"/>
            <consortium name="Mycorrhizal Genomics Consortium"/>
            <person name="Kohler A."/>
            <person name="Kuo A."/>
            <person name="Nagy L.G."/>
            <person name="Floudas D."/>
            <person name="Copeland A."/>
            <person name="Barry K.W."/>
            <person name="Cichocki N."/>
            <person name="Veneault-Fourrey C."/>
            <person name="LaButti K."/>
            <person name="Lindquist E.A."/>
            <person name="Lipzen A."/>
            <person name="Lundell T."/>
            <person name="Morin E."/>
            <person name="Murat C."/>
            <person name="Riley R."/>
            <person name="Ohm R."/>
            <person name="Sun H."/>
            <person name="Tunlid A."/>
            <person name="Henrissat B."/>
            <person name="Grigoriev I.V."/>
            <person name="Hibbett D.S."/>
            <person name="Martin F."/>
        </authorList>
    </citation>
    <scope>NUCLEOTIDE SEQUENCE [LARGE SCALE GENOMIC DNA]</scope>
    <source>
        <strain evidence="2">Marx 270</strain>
    </source>
</reference>
<dbReference type="HOGENOM" id="CLU_1993546_0_0_1"/>
<name>A0A0C3P0F4_PISTI</name>
<proteinExistence type="predicted"/>
<dbReference type="AlphaFoldDB" id="A0A0C3P0F4"/>
<evidence type="ECO:0000313" key="2">
    <source>
        <dbReference type="Proteomes" id="UP000054217"/>
    </source>
</evidence>
<organism evidence="1 2">
    <name type="scientific">Pisolithus tinctorius Marx 270</name>
    <dbReference type="NCBI Taxonomy" id="870435"/>
    <lineage>
        <taxon>Eukaryota</taxon>
        <taxon>Fungi</taxon>
        <taxon>Dikarya</taxon>
        <taxon>Basidiomycota</taxon>
        <taxon>Agaricomycotina</taxon>
        <taxon>Agaricomycetes</taxon>
        <taxon>Agaricomycetidae</taxon>
        <taxon>Boletales</taxon>
        <taxon>Sclerodermatineae</taxon>
        <taxon>Pisolithaceae</taxon>
        <taxon>Pisolithus</taxon>
    </lineage>
</organism>
<gene>
    <name evidence="1" type="ORF">M404DRAFT_435189</name>
</gene>
<evidence type="ECO:0000313" key="1">
    <source>
        <dbReference type="EMBL" id="KIO06575.1"/>
    </source>
</evidence>
<accession>A0A0C3P0F4</accession>
<reference evidence="1 2" key="1">
    <citation type="submission" date="2014-04" db="EMBL/GenBank/DDBJ databases">
        <authorList>
            <consortium name="DOE Joint Genome Institute"/>
            <person name="Kuo A."/>
            <person name="Kohler A."/>
            <person name="Costa M.D."/>
            <person name="Nagy L.G."/>
            <person name="Floudas D."/>
            <person name="Copeland A."/>
            <person name="Barry K.W."/>
            <person name="Cichocki N."/>
            <person name="Veneault-Fourrey C."/>
            <person name="LaButti K."/>
            <person name="Lindquist E.A."/>
            <person name="Lipzen A."/>
            <person name="Lundell T."/>
            <person name="Morin E."/>
            <person name="Murat C."/>
            <person name="Sun H."/>
            <person name="Tunlid A."/>
            <person name="Henrissat B."/>
            <person name="Grigoriev I.V."/>
            <person name="Hibbett D.S."/>
            <person name="Martin F."/>
            <person name="Nordberg H.P."/>
            <person name="Cantor M.N."/>
            <person name="Hua S.X."/>
        </authorList>
    </citation>
    <scope>NUCLEOTIDE SEQUENCE [LARGE SCALE GENOMIC DNA]</scope>
    <source>
        <strain evidence="1 2">Marx 270</strain>
    </source>
</reference>
<keyword evidence="2" id="KW-1185">Reference proteome</keyword>
<protein>
    <submittedName>
        <fullName evidence="1">Uncharacterized protein</fullName>
    </submittedName>
</protein>
<dbReference type="InParanoid" id="A0A0C3P0F4"/>
<dbReference type="EMBL" id="KN831962">
    <property type="protein sequence ID" value="KIO06575.1"/>
    <property type="molecule type" value="Genomic_DNA"/>
</dbReference>